<protein>
    <recommendedName>
        <fullName evidence="9">8-amino-7-oxononanoate synthase</fullName>
        <shortName evidence="9">AONS</shortName>
        <ecNumber evidence="9">2.3.1.47</ecNumber>
    </recommendedName>
    <alternativeName>
        <fullName evidence="9">7-keto-8-amino-pelargonic acid synthase</fullName>
        <shortName evidence="9">7-KAP synthase</shortName>
        <shortName evidence="9">KAPA synthase</shortName>
    </alternativeName>
    <alternativeName>
        <fullName evidence="9">8-amino-7-ketopelargonate synthase</fullName>
    </alternativeName>
</protein>
<gene>
    <name evidence="9 11" type="primary">bioF</name>
    <name evidence="11" type="ORF">ACFOLC_07115</name>
</gene>
<evidence type="ECO:0000256" key="9">
    <source>
        <dbReference type="HAMAP-Rule" id="MF_01693"/>
    </source>
</evidence>
<dbReference type="GO" id="GO:0008710">
    <property type="term" value="F:8-amino-7-oxononanoate synthase activity"/>
    <property type="evidence" value="ECO:0007669"/>
    <property type="project" value="UniProtKB-EC"/>
</dbReference>
<dbReference type="Gene3D" id="3.90.1150.10">
    <property type="entry name" value="Aspartate Aminotransferase, domain 1"/>
    <property type="match status" value="1"/>
</dbReference>
<sequence length="399" mass="42369">MSRASWRERIEAARAERAAAARTRVRRTVSHRDGARCQVDGRSLLNFCGNDYLGLSQHFAVINALQDAAAREGGGGVASHLVCGHHALHDALERELADWLGYPRALLFGSGFLANLAVGQALLDDESLCVQDRLNHASLIDAARLAGCRLRRYPHADPEGALRQLRSLPESVAMLATDGVFSMDGDVAPLRELALVARVQKALLYVDDAHGVGVLGADGRGSVAAARLGVEEVPLQLATLGKALGGYGAAVLGDEALIGHLAETARPYLYTTALPPAQAAATLAAVKLARSEHWRRDKLRELTGRFRERARQAGLKLLDSQTPIQPVLCGDDSRALAMAQSLEQAGYWVAAIRPPTVPEGSARLRVTLSALHGVGDVDGLVAALAKARDRADLGVAVTA</sequence>
<evidence type="ECO:0000256" key="1">
    <source>
        <dbReference type="ARBA" id="ARBA00001933"/>
    </source>
</evidence>
<comment type="caution">
    <text evidence="11">The sequence shown here is derived from an EMBL/GenBank/DDBJ whole genome shotgun (WGS) entry which is preliminary data.</text>
</comment>
<evidence type="ECO:0000259" key="10">
    <source>
        <dbReference type="Pfam" id="PF00155"/>
    </source>
</evidence>
<dbReference type="PANTHER" id="PTHR13693">
    <property type="entry name" value="CLASS II AMINOTRANSFERASE/8-AMINO-7-OXONONANOATE SYNTHASE"/>
    <property type="match status" value="1"/>
</dbReference>
<dbReference type="InterPro" id="IPR022834">
    <property type="entry name" value="AONS_Proteobacteria"/>
</dbReference>
<dbReference type="PANTHER" id="PTHR13693:SF100">
    <property type="entry name" value="8-AMINO-7-OXONONANOATE SYNTHASE"/>
    <property type="match status" value="1"/>
</dbReference>
<evidence type="ECO:0000313" key="12">
    <source>
        <dbReference type="Proteomes" id="UP001595740"/>
    </source>
</evidence>
<evidence type="ECO:0000256" key="4">
    <source>
        <dbReference type="ARBA" id="ARBA00011738"/>
    </source>
</evidence>
<evidence type="ECO:0000256" key="6">
    <source>
        <dbReference type="ARBA" id="ARBA00022756"/>
    </source>
</evidence>
<name>A0ABV7RPY1_9GAMM</name>
<dbReference type="NCBIfam" id="TIGR00858">
    <property type="entry name" value="bioF"/>
    <property type="match status" value="1"/>
</dbReference>
<feature type="binding site" evidence="9">
    <location>
        <begin position="111"/>
        <end position="112"/>
    </location>
    <ligand>
        <name>pyridoxal 5'-phosphate</name>
        <dbReference type="ChEBI" id="CHEBI:597326"/>
    </ligand>
</feature>
<comment type="pathway">
    <text evidence="2 9">Cofactor biosynthesis; biotin biosynthesis.</text>
</comment>
<dbReference type="InterPro" id="IPR050087">
    <property type="entry name" value="AON_synthase_class-II"/>
</dbReference>
<feature type="domain" description="Aminotransferase class I/classII large" evidence="10">
    <location>
        <begin position="44"/>
        <end position="383"/>
    </location>
</feature>
<evidence type="ECO:0000256" key="8">
    <source>
        <dbReference type="ARBA" id="ARBA00047715"/>
    </source>
</evidence>
<dbReference type="InterPro" id="IPR015421">
    <property type="entry name" value="PyrdxlP-dep_Trfase_major"/>
</dbReference>
<evidence type="ECO:0000313" key="11">
    <source>
        <dbReference type="EMBL" id="MFC3550787.1"/>
    </source>
</evidence>
<keyword evidence="5 9" id="KW-0808">Transferase</keyword>
<dbReference type="InterPro" id="IPR015422">
    <property type="entry name" value="PyrdxlP-dep_Trfase_small"/>
</dbReference>
<dbReference type="Gene3D" id="3.40.640.10">
    <property type="entry name" value="Type I PLP-dependent aspartate aminotransferase-like (Major domain)"/>
    <property type="match status" value="1"/>
</dbReference>
<dbReference type="Pfam" id="PF00155">
    <property type="entry name" value="Aminotran_1_2"/>
    <property type="match status" value="1"/>
</dbReference>
<keyword evidence="12" id="KW-1185">Reference proteome</keyword>
<feature type="binding site" evidence="9">
    <location>
        <position position="24"/>
    </location>
    <ligand>
        <name>substrate</name>
    </ligand>
</feature>
<dbReference type="EC" id="2.3.1.47" evidence="9"/>
<dbReference type="Proteomes" id="UP001595740">
    <property type="component" value="Unassembled WGS sequence"/>
</dbReference>
<evidence type="ECO:0000256" key="5">
    <source>
        <dbReference type="ARBA" id="ARBA00022679"/>
    </source>
</evidence>
<evidence type="ECO:0000256" key="7">
    <source>
        <dbReference type="ARBA" id="ARBA00022898"/>
    </source>
</evidence>
<dbReference type="InterPro" id="IPR004723">
    <property type="entry name" value="AONS_Archaea/Proteobacteria"/>
</dbReference>
<dbReference type="InterPro" id="IPR004839">
    <property type="entry name" value="Aminotransferase_I/II_large"/>
</dbReference>
<dbReference type="PROSITE" id="PS00599">
    <property type="entry name" value="AA_TRANSFER_CLASS_2"/>
    <property type="match status" value="1"/>
</dbReference>
<feature type="binding site" evidence="9">
    <location>
        <position position="239"/>
    </location>
    <ligand>
        <name>pyridoxal 5'-phosphate</name>
        <dbReference type="ChEBI" id="CHEBI:597326"/>
    </ligand>
</feature>
<proteinExistence type="inferred from homology"/>
<keyword evidence="11" id="KW-0012">Acyltransferase</keyword>
<dbReference type="HAMAP" id="MF_01693">
    <property type="entry name" value="BioF_aminotrans_2"/>
    <property type="match status" value="1"/>
</dbReference>
<dbReference type="SUPFAM" id="SSF53383">
    <property type="entry name" value="PLP-dependent transferases"/>
    <property type="match status" value="1"/>
</dbReference>
<comment type="subunit">
    <text evidence="4 9">Homodimer.</text>
</comment>
<comment type="function">
    <text evidence="9">Catalyzes the decarboxylative condensation of pimeloyl-[acyl-carrier protein] and L-alanine to produce 8-amino-7-oxononanoate (AON), [acyl-carrier protein], and carbon dioxide.</text>
</comment>
<feature type="binding site" evidence="9">
    <location>
        <position position="136"/>
    </location>
    <ligand>
        <name>substrate</name>
    </ligand>
</feature>
<feature type="binding site" evidence="9">
    <location>
        <position position="210"/>
    </location>
    <ligand>
        <name>pyridoxal 5'-phosphate</name>
        <dbReference type="ChEBI" id="CHEBI:597326"/>
    </ligand>
</feature>
<reference evidence="12" key="1">
    <citation type="journal article" date="2019" name="Int. J. Syst. Evol. Microbiol.">
        <title>The Global Catalogue of Microorganisms (GCM) 10K type strain sequencing project: providing services to taxonomists for standard genome sequencing and annotation.</title>
        <authorList>
            <consortium name="The Broad Institute Genomics Platform"/>
            <consortium name="The Broad Institute Genome Sequencing Center for Infectious Disease"/>
            <person name="Wu L."/>
            <person name="Ma J."/>
        </authorList>
    </citation>
    <scope>NUCLEOTIDE SEQUENCE [LARGE SCALE GENOMIC DNA]</scope>
    <source>
        <strain evidence="12">KCTC 42875</strain>
    </source>
</reference>
<dbReference type="InterPro" id="IPR015424">
    <property type="entry name" value="PyrdxlP-dep_Trfase"/>
</dbReference>
<keyword evidence="7 9" id="KW-0663">Pyridoxal phosphate</keyword>
<comment type="catalytic activity">
    <reaction evidence="8 9">
        <text>6-carboxyhexanoyl-[ACP] + L-alanine + H(+) = (8S)-8-amino-7-oxononanoate + holo-[ACP] + CO2</text>
        <dbReference type="Rhea" id="RHEA:42288"/>
        <dbReference type="Rhea" id="RHEA-COMP:9685"/>
        <dbReference type="Rhea" id="RHEA-COMP:9955"/>
        <dbReference type="ChEBI" id="CHEBI:15378"/>
        <dbReference type="ChEBI" id="CHEBI:16526"/>
        <dbReference type="ChEBI" id="CHEBI:57972"/>
        <dbReference type="ChEBI" id="CHEBI:64479"/>
        <dbReference type="ChEBI" id="CHEBI:78846"/>
        <dbReference type="ChEBI" id="CHEBI:149468"/>
        <dbReference type="EC" id="2.3.1.47"/>
    </reaction>
</comment>
<evidence type="ECO:0000256" key="3">
    <source>
        <dbReference type="ARBA" id="ARBA00010008"/>
    </source>
</evidence>
<comment type="cofactor">
    <cofactor evidence="1 9">
        <name>pyridoxal 5'-phosphate</name>
        <dbReference type="ChEBI" id="CHEBI:597326"/>
    </cofactor>
</comment>
<organism evidence="11 12">
    <name type="scientific">Lysobacter cavernae</name>
    <dbReference type="NCBI Taxonomy" id="1685901"/>
    <lineage>
        <taxon>Bacteria</taxon>
        <taxon>Pseudomonadati</taxon>
        <taxon>Pseudomonadota</taxon>
        <taxon>Gammaproteobacteria</taxon>
        <taxon>Lysobacterales</taxon>
        <taxon>Lysobacteraceae</taxon>
        <taxon>Lysobacter</taxon>
    </lineage>
</organism>
<feature type="binding site" evidence="9">
    <location>
        <position position="356"/>
    </location>
    <ligand>
        <name>substrate</name>
    </ligand>
</feature>
<dbReference type="RefSeq" id="WP_386758519.1">
    <property type="nucleotide sequence ID" value="NZ_JBHRXK010000002.1"/>
</dbReference>
<accession>A0ABV7RPY1</accession>
<evidence type="ECO:0000256" key="2">
    <source>
        <dbReference type="ARBA" id="ARBA00004746"/>
    </source>
</evidence>
<keyword evidence="6 9" id="KW-0093">Biotin biosynthesis</keyword>
<dbReference type="EMBL" id="JBHRXK010000002">
    <property type="protein sequence ID" value="MFC3550787.1"/>
    <property type="molecule type" value="Genomic_DNA"/>
</dbReference>
<comment type="similarity">
    <text evidence="3 9">Belongs to the class-II pyridoxal-phosphate-dependent aminotransferase family. BioF subfamily.</text>
</comment>
<dbReference type="InterPro" id="IPR001917">
    <property type="entry name" value="Aminotrans_II_pyridoxalP_BS"/>
</dbReference>
<feature type="binding site" evidence="9">
    <location>
        <position position="182"/>
    </location>
    <ligand>
        <name>pyridoxal 5'-phosphate</name>
        <dbReference type="ChEBI" id="CHEBI:597326"/>
    </ligand>
</feature>
<feature type="modified residue" description="N6-(pyridoxal phosphate)lysine" evidence="9">
    <location>
        <position position="242"/>
    </location>
</feature>